<dbReference type="PANTHER" id="PTHR10334">
    <property type="entry name" value="CYSTEINE-RICH SECRETORY PROTEIN-RELATED"/>
    <property type="match status" value="1"/>
</dbReference>
<dbReference type="Pfam" id="PF00188">
    <property type="entry name" value="CAP"/>
    <property type="match status" value="1"/>
</dbReference>
<dbReference type="AlphaFoldDB" id="A0A8H3BZR1"/>
<proteinExistence type="predicted"/>
<dbReference type="InterPro" id="IPR014044">
    <property type="entry name" value="CAP_dom"/>
</dbReference>
<protein>
    <recommendedName>
        <fullName evidence="2">SCP domain-containing protein</fullName>
    </recommendedName>
</protein>
<evidence type="ECO:0000313" key="4">
    <source>
        <dbReference type="Proteomes" id="UP000663853"/>
    </source>
</evidence>
<name>A0A8H3BZR1_9AGAM</name>
<dbReference type="InterPro" id="IPR018244">
    <property type="entry name" value="Allrgn_V5/Tpx1_CS"/>
</dbReference>
<feature type="chain" id="PRO_5034695263" description="SCP domain-containing protein" evidence="1">
    <location>
        <begin position="21"/>
        <end position="193"/>
    </location>
</feature>
<evidence type="ECO:0000259" key="2">
    <source>
        <dbReference type="SMART" id="SM00198"/>
    </source>
</evidence>
<sequence length="193" mass="20743">MVSVTTSLLALIAATSSVSAHWRDKASNTTEVHITGTHLGFNATAHATRDLSARAVWLQQEYIDAHNNERAKHGAAALVWDDSLSASAQAWSSQCKFEHSQAGQNLAAGTGGPTPATAVGWWNAESSDYDSNNPQASHWTQVVWKGTTKLGCAMTQCAAGTIFPVEYGVTNYFVCHYSPYGNVIGQFPQNVQK</sequence>
<dbReference type="EMBL" id="CAJMXA010001809">
    <property type="protein sequence ID" value="CAE6470190.1"/>
    <property type="molecule type" value="Genomic_DNA"/>
</dbReference>
<dbReference type="GO" id="GO:0005576">
    <property type="term" value="C:extracellular region"/>
    <property type="evidence" value="ECO:0007669"/>
    <property type="project" value="InterPro"/>
</dbReference>
<evidence type="ECO:0000256" key="1">
    <source>
        <dbReference type="SAM" id="SignalP"/>
    </source>
</evidence>
<gene>
    <name evidence="3" type="ORF">RDB_LOCUS73356</name>
</gene>
<dbReference type="Proteomes" id="UP000663853">
    <property type="component" value="Unassembled WGS sequence"/>
</dbReference>
<accession>A0A8H3BZR1</accession>
<feature type="domain" description="SCP" evidence="2">
    <location>
        <begin position="59"/>
        <end position="185"/>
    </location>
</feature>
<reference evidence="3" key="1">
    <citation type="submission" date="2021-01" db="EMBL/GenBank/DDBJ databases">
        <authorList>
            <person name="Kaushik A."/>
        </authorList>
    </citation>
    <scope>NUCLEOTIDE SEQUENCE</scope>
    <source>
        <strain evidence="3">AG6-10EEA</strain>
    </source>
</reference>
<dbReference type="Gene3D" id="3.40.33.10">
    <property type="entry name" value="CAP"/>
    <property type="match status" value="1"/>
</dbReference>
<comment type="caution">
    <text evidence="3">The sequence shown here is derived from an EMBL/GenBank/DDBJ whole genome shotgun (WGS) entry which is preliminary data.</text>
</comment>
<feature type="signal peptide" evidence="1">
    <location>
        <begin position="1"/>
        <end position="20"/>
    </location>
</feature>
<evidence type="ECO:0000313" key="3">
    <source>
        <dbReference type="EMBL" id="CAE6470190.1"/>
    </source>
</evidence>
<dbReference type="SUPFAM" id="SSF55797">
    <property type="entry name" value="PR-1-like"/>
    <property type="match status" value="1"/>
</dbReference>
<keyword evidence="1" id="KW-0732">Signal</keyword>
<dbReference type="SMART" id="SM00198">
    <property type="entry name" value="SCP"/>
    <property type="match status" value="1"/>
</dbReference>
<dbReference type="PRINTS" id="PR00837">
    <property type="entry name" value="V5TPXLIKE"/>
</dbReference>
<organism evidence="3 4">
    <name type="scientific">Rhizoctonia solani</name>
    <dbReference type="NCBI Taxonomy" id="456999"/>
    <lineage>
        <taxon>Eukaryota</taxon>
        <taxon>Fungi</taxon>
        <taxon>Dikarya</taxon>
        <taxon>Basidiomycota</taxon>
        <taxon>Agaricomycotina</taxon>
        <taxon>Agaricomycetes</taxon>
        <taxon>Cantharellales</taxon>
        <taxon>Ceratobasidiaceae</taxon>
        <taxon>Rhizoctonia</taxon>
    </lineage>
</organism>
<dbReference type="InterPro" id="IPR035940">
    <property type="entry name" value="CAP_sf"/>
</dbReference>
<dbReference type="InterPro" id="IPR001283">
    <property type="entry name" value="CRISP-related"/>
</dbReference>
<dbReference type="PROSITE" id="PS01010">
    <property type="entry name" value="CRISP_2"/>
    <property type="match status" value="1"/>
</dbReference>